<evidence type="ECO:0000256" key="3">
    <source>
        <dbReference type="ARBA" id="ARBA00005712"/>
    </source>
</evidence>
<dbReference type="Gene3D" id="2.60.15.10">
    <property type="entry name" value="F0F1 ATP synthase delta/epsilon subunit, N-terminal"/>
    <property type="match status" value="1"/>
</dbReference>
<sequence length="84" mass="8984">MDNTADIYLDITSPDTSLIGMMVGKVSLPGRAGRFTVLPGHAPMISSLSEGDIEYTAGRNTRTLHVKSGFVEVSENKVSVCVEI</sequence>
<dbReference type="CDD" id="cd12152">
    <property type="entry name" value="F1-ATPase_delta"/>
    <property type="match status" value="1"/>
</dbReference>
<accession>A0A9D9NRC4</accession>
<keyword evidence="4" id="KW-0813">Transport</keyword>
<feature type="domain" description="ATP synthase F1 complex delta/epsilon subunit N-terminal" evidence="8">
    <location>
        <begin position="9"/>
        <end position="83"/>
    </location>
</feature>
<evidence type="ECO:0000313" key="9">
    <source>
        <dbReference type="EMBL" id="MBO8485163.1"/>
    </source>
</evidence>
<evidence type="ECO:0000313" key="10">
    <source>
        <dbReference type="Proteomes" id="UP000823750"/>
    </source>
</evidence>
<dbReference type="SUPFAM" id="SSF51344">
    <property type="entry name" value="Epsilon subunit of F1F0-ATP synthase N-terminal domain"/>
    <property type="match status" value="1"/>
</dbReference>
<keyword evidence="6" id="KW-0472">Membrane</keyword>
<keyword evidence="5" id="KW-0406">Ion transport</keyword>
<keyword evidence="7" id="KW-0139">CF(1)</keyword>
<comment type="caution">
    <text evidence="9">The sequence shown here is derived from an EMBL/GenBank/DDBJ whole genome shotgun (WGS) entry which is preliminary data.</text>
</comment>
<organism evidence="9 10">
    <name type="scientific">Candidatus Cryptobacteroides excrementavium</name>
    <dbReference type="NCBI Taxonomy" id="2840759"/>
    <lineage>
        <taxon>Bacteria</taxon>
        <taxon>Pseudomonadati</taxon>
        <taxon>Bacteroidota</taxon>
        <taxon>Bacteroidia</taxon>
        <taxon>Bacteroidales</taxon>
        <taxon>Candidatus Cryptobacteroides</taxon>
    </lineage>
</organism>
<evidence type="ECO:0000256" key="6">
    <source>
        <dbReference type="ARBA" id="ARBA00023136"/>
    </source>
</evidence>
<dbReference type="Proteomes" id="UP000823750">
    <property type="component" value="Unassembled WGS sequence"/>
</dbReference>
<comment type="subcellular location">
    <subcellularLocation>
        <location evidence="2">Endomembrane system</location>
        <topology evidence="2">Peripheral membrane protein</topology>
    </subcellularLocation>
</comment>
<protein>
    <recommendedName>
        <fullName evidence="8">ATP synthase F1 complex delta/epsilon subunit N-terminal domain-containing protein</fullName>
    </recommendedName>
</protein>
<evidence type="ECO:0000256" key="2">
    <source>
        <dbReference type="ARBA" id="ARBA00004184"/>
    </source>
</evidence>
<dbReference type="GO" id="GO:0012505">
    <property type="term" value="C:endomembrane system"/>
    <property type="evidence" value="ECO:0007669"/>
    <property type="project" value="UniProtKB-SubCell"/>
</dbReference>
<reference evidence="9" key="1">
    <citation type="submission" date="2020-10" db="EMBL/GenBank/DDBJ databases">
        <authorList>
            <person name="Gilroy R."/>
        </authorList>
    </citation>
    <scope>NUCLEOTIDE SEQUENCE</scope>
    <source>
        <strain evidence="9">B2-16538</strain>
    </source>
</reference>
<comment type="function">
    <text evidence="1">Produces ATP from ADP in the presence of a proton gradient across the membrane.</text>
</comment>
<keyword evidence="7" id="KW-0066">ATP synthesis</keyword>
<dbReference type="EMBL" id="JADILX010000034">
    <property type="protein sequence ID" value="MBO8485163.1"/>
    <property type="molecule type" value="Genomic_DNA"/>
</dbReference>
<dbReference type="AlphaFoldDB" id="A0A9D9NRC4"/>
<evidence type="ECO:0000256" key="7">
    <source>
        <dbReference type="ARBA" id="ARBA00023196"/>
    </source>
</evidence>
<evidence type="ECO:0000259" key="8">
    <source>
        <dbReference type="Pfam" id="PF02823"/>
    </source>
</evidence>
<gene>
    <name evidence="9" type="ORF">IAB78_01910</name>
</gene>
<evidence type="ECO:0000256" key="1">
    <source>
        <dbReference type="ARBA" id="ARBA00003543"/>
    </source>
</evidence>
<comment type="similarity">
    <text evidence="3">Belongs to the ATPase epsilon chain family.</text>
</comment>
<dbReference type="InterPro" id="IPR036771">
    <property type="entry name" value="ATPsynth_dsu/esu_N"/>
</dbReference>
<dbReference type="GO" id="GO:0045259">
    <property type="term" value="C:proton-transporting ATP synthase complex"/>
    <property type="evidence" value="ECO:0007669"/>
    <property type="project" value="UniProtKB-KW"/>
</dbReference>
<evidence type="ECO:0000256" key="4">
    <source>
        <dbReference type="ARBA" id="ARBA00022448"/>
    </source>
</evidence>
<reference evidence="9" key="2">
    <citation type="journal article" date="2021" name="PeerJ">
        <title>Extensive microbial diversity within the chicken gut microbiome revealed by metagenomics and culture.</title>
        <authorList>
            <person name="Gilroy R."/>
            <person name="Ravi A."/>
            <person name="Getino M."/>
            <person name="Pursley I."/>
            <person name="Horton D.L."/>
            <person name="Alikhan N.F."/>
            <person name="Baker D."/>
            <person name="Gharbi K."/>
            <person name="Hall N."/>
            <person name="Watson M."/>
            <person name="Adriaenssens E.M."/>
            <person name="Foster-Nyarko E."/>
            <person name="Jarju S."/>
            <person name="Secka A."/>
            <person name="Antonio M."/>
            <person name="Oren A."/>
            <person name="Chaudhuri R.R."/>
            <person name="La Ragione R."/>
            <person name="Hildebrand F."/>
            <person name="Pallen M.J."/>
        </authorList>
    </citation>
    <scope>NUCLEOTIDE SEQUENCE</scope>
    <source>
        <strain evidence="9">B2-16538</strain>
    </source>
</reference>
<dbReference type="InterPro" id="IPR020546">
    <property type="entry name" value="ATP_synth_F1_dsu/esu_N"/>
</dbReference>
<dbReference type="GO" id="GO:0046933">
    <property type="term" value="F:proton-transporting ATP synthase activity, rotational mechanism"/>
    <property type="evidence" value="ECO:0007669"/>
    <property type="project" value="InterPro"/>
</dbReference>
<dbReference type="InterPro" id="IPR001469">
    <property type="entry name" value="ATP_synth_F1_dsu/esu"/>
</dbReference>
<proteinExistence type="inferred from homology"/>
<evidence type="ECO:0000256" key="5">
    <source>
        <dbReference type="ARBA" id="ARBA00023065"/>
    </source>
</evidence>
<dbReference type="Pfam" id="PF02823">
    <property type="entry name" value="ATP-synt_DE_N"/>
    <property type="match status" value="1"/>
</dbReference>
<name>A0A9D9NRC4_9BACT</name>